<dbReference type="GO" id="GO:0005789">
    <property type="term" value="C:endoplasmic reticulum membrane"/>
    <property type="evidence" value="ECO:0007669"/>
    <property type="project" value="TreeGrafter"/>
</dbReference>
<dbReference type="Proteomes" id="UP001152888">
    <property type="component" value="Unassembled WGS sequence"/>
</dbReference>
<feature type="domain" description="VOC" evidence="10">
    <location>
        <begin position="54"/>
        <end position="169"/>
    </location>
</feature>
<dbReference type="InterPro" id="IPR037523">
    <property type="entry name" value="VOC_core"/>
</dbReference>
<dbReference type="Gene3D" id="3.10.180.10">
    <property type="entry name" value="2,3-Dihydroxybiphenyl 1,2-Dioxygenase, domain 1"/>
    <property type="match status" value="1"/>
</dbReference>
<comment type="caution">
    <text evidence="11">The sequence shown here is derived from an EMBL/GenBank/DDBJ whole genome shotgun (WGS) entry which is preliminary data.</text>
</comment>
<dbReference type="Pfam" id="PF00903">
    <property type="entry name" value="Glyoxalase"/>
    <property type="match status" value="1"/>
</dbReference>
<evidence type="ECO:0000256" key="8">
    <source>
        <dbReference type="ARBA" id="ARBA00023004"/>
    </source>
</evidence>
<dbReference type="EC" id="1.13.11.27" evidence="4"/>
<dbReference type="GO" id="GO:0003868">
    <property type="term" value="F:4-hydroxyphenylpyruvate dioxygenase activity"/>
    <property type="evidence" value="ECO:0007669"/>
    <property type="project" value="UniProtKB-EC"/>
</dbReference>
<evidence type="ECO:0000256" key="5">
    <source>
        <dbReference type="ARBA" id="ARBA00022723"/>
    </source>
</evidence>
<dbReference type="PANTHER" id="PTHR11959:SF1">
    <property type="entry name" value="4-HYDROXYPHENYLPYRUVATE DIOXYGENASE"/>
    <property type="match status" value="1"/>
</dbReference>
<evidence type="ECO:0000256" key="2">
    <source>
        <dbReference type="ARBA" id="ARBA00005162"/>
    </source>
</evidence>
<evidence type="ECO:0000256" key="9">
    <source>
        <dbReference type="ARBA" id="ARBA00023232"/>
    </source>
</evidence>
<dbReference type="GO" id="GO:0000139">
    <property type="term" value="C:Golgi membrane"/>
    <property type="evidence" value="ECO:0007669"/>
    <property type="project" value="TreeGrafter"/>
</dbReference>
<reference evidence="11" key="1">
    <citation type="submission" date="2022-03" db="EMBL/GenBank/DDBJ databases">
        <authorList>
            <person name="Sayadi A."/>
        </authorList>
    </citation>
    <scope>NUCLEOTIDE SEQUENCE</scope>
</reference>
<evidence type="ECO:0000256" key="4">
    <source>
        <dbReference type="ARBA" id="ARBA00013222"/>
    </source>
</evidence>
<dbReference type="PROSITE" id="PS51819">
    <property type="entry name" value="VOC"/>
    <property type="match status" value="1"/>
</dbReference>
<keyword evidence="12" id="KW-1185">Reference proteome</keyword>
<name>A0A9P0LDN7_ACAOB</name>
<evidence type="ECO:0000256" key="1">
    <source>
        <dbReference type="ARBA" id="ARBA00001962"/>
    </source>
</evidence>
<dbReference type="InterPro" id="IPR004360">
    <property type="entry name" value="Glyas_Fos-R_dOase_dom"/>
</dbReference>
<dbReference type="InterPro" id="IPR041736">
    <property type="entry name" value="4OHPhenylPyrv_dOase_N"/>
</dbReference>
<evidence type="ECO:0000256" key="6">
    <source>
        <dbReference type="ARBA" id="ARBA00022737"/>
    </source>
</evidence>
<gene>
    <name evidence="11" type="ORF">ACAOBT_LOCUS23127</name>
</gene>
<keyword evidence="9" id="KW-0585">Phenylalanine catabolism</keyword>
<dbReference type="InterPro" id="IPR029068">
    <property type="entry name" value="Glyas_Bleomycin-R_OHBP_Dase"/>
</dbReference>
<dbReference type="OrthoDB" id="414569at2759"/>
<accession>A0A9P0LDN7</accession>
<evidence type="ECO:0000313" key="11">
    <source>
        <dbReference type="EMBL" id="CAH1996268.1"/>
    </source>
</evidence>
<evidence type="ECO:0000259" key="10">
    <source>
        <dbReference type="PROSITE" id="PS51819"/>
    </source>
</evidence>
<comment type="cofactor">
    <cofactor evidence="1">
        <name>Fe cation</name>
        <dbReference type="ChEBI" id="CHEBI:24875"/>
    </cofactor>
</comment>
<comment type="pathway">
    <text evidence="2">Amino-acid degradation; L-phenylalanine degradation; acetoacetate and fumarate from L-phenylalanine: step 3/6.</text>
</comment>
<keyword evidence="5" id="KW-0479">Metal-binding</keyword>
<dbReference type="PANTHER" id="PTHR11959">
    <property type="entry name" value="4-HYDROXYPHENYLPYRUVATE DIOXYGENASE"/>
    <property type="match status" value="1"/>
</dbReference>
<dbReference type="GO" id="GO:0006572">
    <property type="term" value="P:L-tyrosine catabolic process"/>
    <property type="evidence" value="ECO:0007669"/>
    <property type="project" value="UniProtKB-KW"/>
</dbReference>
<dbReference type="EMBL" id="CAKOFQ010007256">
    <property type="protein sequence ID" value="CAH1996268.1"/>
    <property type="molecule type" value="Genomic_DNA"/>
</dbReference>
<dbReference type="InterPro" id="IPR005956">
    <property type="entry name" value="4OHPhenylPyrv_dOase"/>
</dbReference>
<keyword evidence="8" id="KW-0408">Iron</keyword>
<organism evidence="11 12">
    <name type="scientific">Acanthoscelides obtectus</name>
    <name type="common">Bean weevil</name>
    <name type="synonym">Bruchus obtectus</name>
    <dbReference type="NCBI Taxonomy" id="200917"/>
    <lineage>
        <taxon>Eukaryota</taxon>
        <taxon>Metazoa</taxon>
        <taxon>Ecdysozoa</taxon>
        <taxon>Arthropoda</taxon>
        <taxon>Hexapoda</taxon>
        <taxon>Insecta</taxon>
        <taxon>Pterygota</taxon>
        <taxon>Neoptera</taxon>
        <taxon>Endopterygota</taxon>
        <taxon>Coleoptera</taxon>
        <taxon>Polyphaga</taxon>
        <taxon>Cucujiformia</taxon>
        <taxon>Chrysomeloidea</taxon>
        <taxon>Chrysomelidae</taxon>
        <taxon>Bruchinae</taxon>
        <taxon>Bruchini</taxon>
        <taxon>Acanthoscelides</taxon>
    </lineage>
</organism>
<evidence type="ECO:0000256" key="3">
    <source>
        <dbReference type="ARBA" id="ARBA00005877"/>
    </source>
</evidence>
<evidence type="ECO:0000256" key="7">
    <source>
        <dbReference type="ARBA" id="ARBA00022878"/>
    </source>
</evidence>
<proteinExistence type="inferred from homology"/>
<sequence length="169" mass="19196">MVNNLPFLSTHQHIKAGLDIRQFHFHTDFPCSSCVSMTSYSDKGPKPTNGKFLYFDHVTFYVGNAKQAASYYVTRLGFQPLAYKGLETGSRKYAHHVVHQNRIIFQFVSPYESDDKEVNQHVSKHGDGVKDVAFAVENLDAIVAVSLFQFPRYSASSIRAPSHFSWPNY</sequence>
<keyword evidence="7" id="KW-0828">Tyrosine catabolism</keyword>
<dbReference type="AlphaFoldDB" id="A0A9P0LDN7"/>
<keyword evidence="6" id="KW-0677">Repeat</keyword>
<comment type="similarity">
    <text evidence="3">Belongs to the 4HPPD family.</text>
</comment>
<protein>
    <recommendedName>
        <fullName evidence="4">4-hydroxyphenylpyruvate dioxygenase</fullName>
        <ecNumber evidence="4">1.13.11.27</ecNumber>
    </recommendedName>
</protein>
<dbReference type="CDD" id="cd08342">
    <property type="entry name" value="HPPD_N_like"/>
    <property type="match status" value="1"/>
</dbReference>
<dbReference type="SUPFAM" id="SSF54593">
    <property type="entry name" value="Glyoxalase/Bleomycin resistance protein/Dihydroxybiphenyl dioxygenase"/>
    <property type="match status" value="1"/>
</dbReference>
<evidence type="ECO:0000313" key="12">
    <source>
        <dbReference type="Proteomes" id="UP001152888"/>
    </source>
</evidence>
<dbReference type="GO" id="GO:0046872">
    <property type="term" value="F:metal ion binding"/>
    <property type="evidence" value="ECO:0007669"/>
    <property type="project" value="UniProtKB-KW"/>
</dbReference>
<dbReference type="GO" id="GO:0006559">
    <property type="term" value="P:L-phenylalanine catabolic process"/>
    <property type="evidence" value="ECO:0007669"/>
    <property type="project" value="UniProtKB-KW"/>
</dbReference>